<dbReference type="Gene3D" id="1.10.1540.10">
    <property type="entry name" value="BEACH domain"/>
    <property type="match status" value="1"/>
</dbReference>
<evidence type="ECO:0000256" key="3">
    <source>
        <dbReference type="ARBA" id="ARBA00022737"/>
    </source>
</evidence>
<gene>
    <name evidence="6" type="primary">Wdr81</name>
    <name evidence="6" type="ORF">PORRUF_R03308</name>
</gene>
<feature type="compositionally biased region" description="Basic and acidic residues" evidence="4">
    <location>
        <begin position="1091"/>
        <end position="1106"/>
    </location>
</feature>
<dbReference type="PANTHER" id="PTHR44662">
    <property type="entry name" value="WD REPEAT-CONTAINING PROTEIN 81"/>
    <property type="match status" value="1"/>
</dbReference>
<dbReference type="CDD" id="cd06071">
    <property type="entry name" value="Beach"/>
    <property type="match status" value="1"/>
</dbReference>
<dbReference type="SUPFAM" id="SSF56112">
    <property type="entry name" value="Protein kinase-like (PK-like)"/>
    <property type="match status" value="1"/>
</dbReference>
<dbReference type="GO" id="GO:0005739">
    <property type="term" value="C:mitochondrion"/>
    <property type="evidence" value="ECO:0007669"/>
    <property type="project" value="TreeGrafter"/>
</dbReference>
<dbReference type="PROSITE" id="PS50197">
    <property type="entry name" value="BEACH"/>
    <property type="match status" value="1"/>
</dbReference>
<feature type="compositionally biased region" description="Acidic residues" evidence="4">
    <location>
        <begin position="1161"/>
        <end position="1172"/>
    </location>
</feature>
<dbReference type="Pfam" id="PF02138">
    <property type="entry name" value="Beach"/>
    <property type="match status" value="1"/>
</dbReference>
<evidence type="ECO:0000313" key="6">
    <source>
        <dbReference type="EMBL" id="NXY34554.1"/>
    </source>
</evidence>
<dbReference type="InterPro" id="IPR011009">
    <property type="entry name" value="Kinase-like_dom_sf"/>
</dbReference>
<feature type="compositionally biased region" description="Acidic residues" evidence="4">
    <location>
        <begin position="1121"/>
        <end position="1139"/>
    </location>
</feature>
<proteinExistence type="predicted"/>
<feature type="region of interest" description="Disordered" evidence="4">
    <location>
        <begin position="639"/>
        <end position="679"/>
    </location>
</feature>
<dbReference type="InterPro" id="IPR036322">
    <property type="entry name" value="WD40_repeat_dom_sf"/>
</dbReference>
<comment type="caution">
    <text evidence="6">The sequence shown here is derived from an EMBL/GenBank/DDBJ whole genome shotgun (WGS) entry which is preliminary data.</text>
</comment>
<feature type="compositionally biased region" description="Low complexity" evidence="4">
    <location>
        <begin position="1107"/>
        <end position="1116"/>
    </location>
</feature>
<reference evidence="6 7" key="1">
    <citation type="submission" date="2020-02" db="EMBL/GenBank/DDBJ databases">
        <title>Bird 10,000 Genomes (B10K) Project - Family phase.</title>
        <authorList>
            <person name="Zhang G."/>
        </authorList>
    </citation>
    <scope>NUCLEOTIDE SEQUENCE [LARGE SCALE GENOMIC DNA]</scope>
    <source>
        <strain evidence="6">B10K-IZ-033-81</strain>
        <tissue evidence="6">Muscle</tissue>
    </source>
</reference>
<dbReference type="Gene3D" id="2.130.10.10">
    <property type="entry name" value="YVTN repeat-like/Quinoprotein amine dehydrogenase"/>
    <property type="match status" value="1"/>
</dbReference>
<dbReference type="GO" id="GO:0035973">
    <property type="term" value="P:aggrephagy"/>
    <property type="evidence" value="ECO:0007669"/>
    <property type="project" value="TreeGrafter"/>
</dbReference>
<evidence type="ECO:0000313" key="7">
    <source>
        <dbReference type="Proteomes" id="UP000572837"/>
    </source>
</evidence>
<dbReference type="SMART" id="SM01026">
    <property type="entry name" value="Beach"/>
    <property type="match status" value="1"/>
</dbReference>
<feature type="region of interest" description="Disordered" evidence="4">
    <location>
        <begin position="1068"/>
        <end position="1140"/>
    </location>
</feature>
<feature type="non-terminal residue" evidence="6">
    <location>
        <position position="1"/>
    </location>
</feature>
<keyword evidence="3" id="KW-0677">Repeat</keyword>
<feature type="non-terminal residue" evidence="6">
    <location>
        <position position="1665"/>
    </location>
</feature>
<evidence type="ECO:0000259" key="5">
    <source>
        <dbReference type="PROSITE" id="PS50197"/>
    </source>
</evidence>
<dbReference type="Proteomes" id="UP000572837">
    <property type="component" value="Unassembled WGS sequence"/>
</dbReference>
<feature type="region of interest" description="Disordered" evidence="4">
    <location>
        <begin position="1156"/>
        <end position="1180"/>
    </location>
</feature>
<dbReference type="GO" id="GO:0005776">
    <property type="term" value="C:autophagosome"/>
    <property type="evidence" value="ECO:0007669"/>
    <property type="project" value="UniProtKB-SubCell"/>
</dbReference>
<dbReference type="FunFam" id="1.10.1540.10:FF:000003">
    <property type="entry name" value="WD repeat-containing protein 81 isoform X1"/>
    <property type="match status" value="1"/>
</dbReference>
<dbReference type="SUPFAM" id="SSF50978">
    <property type="entry name" value="WD40 repeat-like"/>
    <property type="match status" value="1"/>
</dbReference>
<organism evidence="6 7">
    <name type="scientific">Pomatorhinus ruficollis</name>
    <name type="common">streak-breasted scimitar babbler</name>
    <dbReference type="NCBI Taxonomy" id="932028"/>
    <lineage>
        <taxon>Eukaryota</taxon>
        <taxon>Metazoa</taxon>
        <taxon>Chordata</taxon>
        <taxon>Craniata</taxon>
        <taxon>Vertebrata</taxon>
        <taxon>Euteleostomi</taxon>
        <taxon>Archelosauria</taxon>
        <taxon>Archosauria</taxon>
        <taxon>Dinosauria</taxon>
        <taxon>Saurischia</taxon>
        <taxon>Theropoda</taxon>
        <taxon>Coelurosauria</taxon>
        <taxon>Aves</taxon>
        <taxon>Neognathae</taxon>
        <taxon>Neoaves</taxon>
        <taxon>Telluraves</taxon>
        <taxon>Australaves</taxon>
        <taxon>Passeriformes</taxon>
        <taxon>Sylvioidea</taxon>
        <taxon>Timaliidae</taxon>
        <taxon>Pomatorhinus</taxon>
    </lineage>
</organism>
<keyword evidence="7" id="KW-1185">Reference proteome</keyword>
<sequence length="1665" mass="184582">LPAEPSMEGFLRNVEKDLNIDRRQLAPERTHVTAFVPAKWLQSLKERRVLPAACPRPEGLSEVEVRTFLQHSVQKLPAGWMRVEIHGLRKARLRYPLRAQPPEQRCGGNVDSLHGFMRSVATQNYHNLWGQAHGLYARPYRRPDTPPTVPALDALRAALHRAYGCPVLQVGRNAPGTSPAKESVAKGLPLCPNVLQAEALLESADMLYVIYPYVQYCLHDIVTFSPAKLTNSHAKILFLLFHVLQAMRACHQAGLACGDFSLRDVAVDEKLCSRLRVNFRGYEGSGEEEENLEGGLEREGEQSCVQKQEVTCSACQKDLRDLVLQWVHGQVSNFDYLMRLNSLAGRRMGDPNYHPVLPWVVDFTTKNGKFRDLRKSKFRLNKGDKQLDFTYEMTKQAFVAGGSSGEQLHVPHHISDVLSDITYYVYTARRTPKAVLCCHVRSQWEPNEYPASMERMQSWTPDECIPEFYTDPSIFRSIHPDMPDLDVPSWCSSYEEFIEVHRMLLESREVSQDLHHWIDLTFGYKLLGKDAVKEKNVCLHLVDNHTHLTTYGVVQLFDQPHPRRMVGAAYTPAEAPAIARPLLQNIQETVVLEDIQGQVTDAVNGLVLEATPSETTWSGDKPIAGEDDLEQGTEALDSITAPGRAPDQPSAAVPPAQPPTLSAYATDSKSSGVRPLRRSKAGAVDQLNMKITLPEGFNPLQALEELEKLDNFLVKGLSSEMQLMEQPWEEPPLGLSDLFQRDMQALGILVAEIIFAPRLRPSRPDASLLERFLMVRNLCRYHPKEIPAPLQHVLHVLLQLSVPVEKLLKSRLGKGAVQLFEYKPISQGLPPPCPTQLLSPFSSIVPFPTYFPALHKFIFTYQAKKIEDEGQGRELVFQLWQQLEGILSEITPEGLEILLPFILSLMSEENTAVYAAWYLFEPIAKSLGPKNANKYLLKPLIGAYETPCSRHGRFYLYTDCFVAQLIVRLGLQSFLLNLLPHILQILVGIESSREESKSFLSTAEDDESGGESPVSCVFGEEIKMDVEHSSAALDLLDYTSGVSFHDQAYLPEGEDFQSGLYVGESLQPQEQESLSLGRLSDKSSASEVSLGEDRPADGDSQKDKSSLKSMDSSQDLKQSEDSEDEEEEHEEEEHEDAAVDAELTVVVDAAGASVDVTLADDSSEPEDGEGEELPDHSDDKEQTILLDTACKMVRWLSAKLGPTVTSRFIARNLLRLLTSCYVGLTRQQFVPSSDENSPLSTGNIYQKRPVLGDQVSKPVLACLMHVAYLYGEPVLTYQYLPYISYLVAPGSGSGGVRLNSRKEAGLLAAVTLTQKIVVCLSDTTLMDILPKISQEVLLPVLGFLTSPAVGFPSGAQARVVLCVKTISLIALICLRIGQEMVQQHLSDTVRNFFRAFSLLQELQDQVSGVGQVLLHFSRWGNMVGILGRVCVVRASDLGVYLTLFLLSRGKLLRTFDELDSKVPITAVTTMPPPYHSISMASADSVLRFIDHRKPGLQHEFRLASGVSAGLIRCLAVSPSGRSVMAGFSSGFIVLLDTRTGLIMRGWPAHEGDILQIKAAEGNVLISSSSDHSLTAWKELEQKPLQHYKSASEPIHAFDLYGNEVVTGTVANKIGVYSMLESSALPTSTTKLSSENFRGTLTSLAVLPTKCHLLLGSDNGIIRLLA</sequence>
<evidence type="ECO:0000256" key="1">
    <source>
        <dbReference type="ARBA" id="ARBA00004419"/>
    </source>
</evidence>
<dbReference type="InterPro" id="IPR036372">
    <property type="entry name" value="BEACH_dom_sf"/>
</dbReference>
<dbReference type="SMART" id="SM00320">
    <property type="entry name" value="WD40"/>
    <property type="match status" value="5"/>
</dbReference>
<dbReference type="InterPro" id="IPR015943">
    <property type="entry name" value="WD40/YVTN_repeat-like_dom_sf"/>
</dbReference>
<dbReference type="EMBL" id="VZSW01000539">
    <property type="protein sequence ID" value="NXY34554.1"/>
    <property type="molecule type" value="Genomic_DNA"/>
</dbReference>
<keyword evidence="2" id="KW-0853">WD repeat</keyword>
<feature type="domain" description="BEACH" evidence="5">
    <location>
        <begin position="311"/>
        <end position="588"/>
    </location>
</feature>
<dbReference type="InterPro" id="IPR000409">
    <property type="entry name" value="BEACH_dom"/>
</dbReference>
<dbReference type="InterPro" id="IPR052651">
    <property type="entry name" value="WDR81"/>
</dbReference>
<protein>
    <submittedName>
        <fullName evidence="6">WDR81 protein</fullName>
    </submittedName>
</protein>
<dbReference type="InterPro" id="IPR001680">
    <property type="entry name" value="WD40_rpt"/>
</dbReference>
<evidence type="ECO:0000256" key="2">
    <source>
        <dbReference type="ARBA" id="ARBA00022574"/>
    </source>
</evidence>
<dbReference type="PANTHER" id="PTHR44662:SF1">
    <property type="entry name" value="WD REPEAT-CONTAINING PROTEIN 81"/>
    <property type="match status" value="1"/>
</dbReference>
<comment type="subcellular location">
    <subcellularLocation>
        <location evidence="1">Cytoplasmic vesicle</location>
        <location evidence="1">Autophagosome</location>
    </subcellularLocation>
</comment>
<feature type="compositionally biased region" description="Low complexity" evidence="4">
    <location>
        <begin position="645"/>
        <end position="654"/>
    </location>
</feature>
<dbReference type="GO" id="GO:0035014">
    <property type="term" value="F:phosphatidylinositol 3-kinase regulator activity"/>
    <property type="evidence" value="ECO:0007669"/>
    <property type="project" value="TreeGrafter"/>
</dbReference>
<evidence type="ECO:0000256" key="4">
    <source>
        <dbReference type="SAM" id="MobiDB-lite"/>
    </source>
</evidence>
<name>A0A7L4J0N3_9PASS</name>
<accession>A0A7L4J0N3</accession>
<dbReference type="SUPFAM" id="SSF81837">
    <property type="entry name" value="BEACH domain"/>
    <property type="match status" value="1"/>
</dbReference>
<dbReference type="FunFam" id="2.130.10.10:FF:000341">
    <property type="entry name" value="WD repeat-containing protein 81 isoform X1"/>
    <property type="match status" value="1"/>
</dbReference>